<dbReference type="PROSITE" id="PS01124">
    <property type="entry name" value="HTH_ARAC_FAMILY_2"/>
    <property type="match status" value="1"/>
</dbReference>
<sequence length="313" mass="34731">MASSALSIKEDILAALKDILMRHLPAPEIRPSSIDGLVLVRREDSPAPDRCFERPLVSVIVQGSKRSLIGSQEFVFRRGQFLVSGIDMPSSSSFFDTAPGQPFLSLFFYLDRQILTDLMLRMRPAGKTPQEDGPGVAVADAEPEFLEAVLRLAELLDKPEQIAIRAPMILQELHYLLLIGPLGHVLRGLYAQGSQNSQVLQAVSILRRDLGAPVRMESLARQVGMSLSTLHRHFKTVTGLSPLQYLKQLRLHEAQRLMLMEDMRAASAALSVGYESVPQFSREYKRMFGEPPHRDIQRKRTLAPLGEAGAGGL</sequence>
<dbReference type="GO" id="GO:0043565">
    <property type="term" value="F:sequence-specific DNA binding"/>
    <property type="evidence" value="ECO:0007669"/>
    <property type="project" value="InterPro"/>
</dbReference>
<dbReference type="InterPro" id="IPR009594">
    <property type="entry name" value="Tscrpt_reg_HTH_AraC_N"/>
</dbReference>
<dbReference type="PANTHER" id="PTHR43436:SF1">
    <property type="entry name" value="TRANSCRIPTIONAL REGULATORY PROTEIN"/>
    <property type="match status" value="1"/>
</dbReference>
<keyword evidence="1" id="KW-0805">Transcription regulation</keyword>
<keyword evidence="2" id="KW-0804">Transcription</keyword>
<comment type="caution">
    <text evidence="5">The sequence shown here is derived from an EMBL/GenBank/DDBJ whole genome shotgun (WGS) entry which is preliminary data.</text>
</comment>
<dbReference type="PANTHER" id="PTHR43436">
    <property type="entry name" value="ARAC-FAMILY TRANSCRIPTIONAL REGULATOR"/>
    <property type="match status" value="1"/>
</dbReference>
<dbReference type="InterPro" id="IPR018060">
    <property type="entry name" value="HTH_AraC"/>
</dbReference>
<dbReference type="AlphaFoldDB" id="A0A848CF67"/>
<dbReference type="EMBL" id="JABAFY010000001">
    <property type="protein sequence ID" value="NME50947.1"/>
    <property type="molecule type" value="Genomic_DNA"/>
</dbReference>
<accession>A0A848CF67</accession>
<evidence type="ECO:0000256" key="1">
    <source>
        <dbReference type="ARBA" id="ARBA00023015"/>
    </source>
</evidence>
<evidence type="ECO:0000313" key="6">
    <source>
        <dbReference type="Proteomes" id="UP000522333"/>
    </source>
</evidence>
<evidence type="ECO:0000313" key="5">
    <source>
        <dbReference type="EMBL" id="NME50947.1"/>
    </source>
</evidence>
<dbReference type="GO" id="GO:0003700">
    <property type="term" value="F:DNA-binding transcription factor activity"/>
    <property type="evidence" value="ECO:0007669"/>
    <property type="project" value="InterPro"/>
</dbReference>
<dbReference type="Proteomes" id="UP000522333">
    <property type="component" value="Unassembled WGS sequence"/>
</dbReference>
<dbReference type="SUPFAM" id="SSF46689">
    <property type="entry name" value="Homeodomain-like"/>
    <property type="match status" value="2"/>
</dbReference>
<evidence type="ECO:0000256" key="3">
    <source>
        <dbReference type="SAM" id="MobiDB-lite"/>
    </source>
</evidence>
<dbReference type="Gene3D" id="1.10.10.60">
    <property type="entry name" value="Homeodomain-like"/>
    <property type="match status" value="2"/>
</dbReference>
<protein>
    <submittedName>
        <fullName evidence="5">AraC family transcriptional regulator</fullName>
    </submittedName>
</protein>
<gene>
    <name evidence="5" type="ORF">HF854_00040</name>
</gene>
<proteinExistence type="predicted"/>
<dbReference type="SMART" id="SM00342">
    <property type="entry name" value="HTH_ARAC"/>
    <property type="match status" value="1"/>
</dbReference>
<dbReference type="Pfam" id="PF12833">
    <property type="entry name" value="HTH_18"/>
    <property type="match status" value="1"/>
</dbReference>
<evidence type="ECO:0000256" key="2">
    <source>
        <dbReference type="ARBA" id="ARBA00023163"/>
    </source>
</evidence>
<name>A0A848CF67_9BACT</name>
<dbReference type="Pfam" id="PF06719">
    <property type="entry name" value="AraC_N"/>
    <property type="match status" value="1"/>
</dbReference>
<reference evidence="5 6" key="1">
    <citation type="submission" date="2020-04" db="EMBL/GenBank/DDBJ databases">
        <authorList>
            <person name="Hitch T.C.A."/>
            <person name="Wylensek D."/>
            <person name="Clavel T."/>
        </authorList>
    </citation>
    <scope>NUCLEOTIDE SEQUENCE [LARGE SCALE GENOMIC DNA]</scope>
    <source>
        <strain evidence="5 6">PG-251-APC-1</strain>
    </source>
</reference>
<dbReference type="InterPro" id="IPR009057">
    <property type="entry name" value="Homeodomain-like_sf"/>
</dbReference>
<feature type="domain" description="HTH araC/xylS-type" evidence="4">
    <location>
        <begin position="200"/>
        <end position="298"/>
    </location>
</feature>
<dbReference type="RefSeq" id="WP_168934451.1">
    <property type="nucleotide sequence ID" value="NZ_JABAFY010000001.1"/>
</dbReference>
<organism evidence="5 6">
    <name type="scientific">Desulfovibrio piger</name>
    <dbReference type="NCBI Taxonomy" id="901"/>
    <lineage>
        <taxon>Bacteria</taxon>
        <taxon>Pseudomonadati</taxon>
        <taxon>Thermodesulfobacteriota</taxon>
        <taxon>Desulfovibrionia</taxon>
        <taxon>Desulfovibrionales</taxon>
        <taxon>Desulfovibrionaceae</taxon>
        <taxon>Desulfovibrio</taxon>
    </lineage>
</organism>
<feature type="region of interest" description="Disordered" evidence="3">
    <location>
        <begin position="293"/>
        <end position="313"/>
    </location>
</feature>
<evidence type="ECO:0000259" key="4">
    <source>
        <dbReference type="PROSITE" id="PS01124"/>
    </source>
</evidence>